<gene>
    <name evidence="2" type="ORF">OXX778_LOCUS11678</name>
</gene>
<dbReference type="EMBL" id="CAJNOC010002012">
    <property type="protein sequence ID" value="CAF0906625.1"/>
    <property type="molecule type" value="Genomic_DNA"/>
</dbReference>
<protein>
    <submittedName>
        <fullName evidence="2">Uncharacterized protein</fullName>
    </submittedName>
</protein>
<dbReference type="Proteomes" id="UP000663879">
    <property type="component" value="Unassembled WGS sequence"/>
</dbReference>
<sequence>MMNLKNNRLFPALNVTNNNKNFKNVNNVVQPVLVEVGLKSKSDESNLGLNQPLSLVSRKSNILSETLADLNDEMTEENQAKTSTPRNIKQIDSINKRRLNNNLSESQL</sequence>
<keyword evidence="3" id="KW-1185">Reference proteome</keyword>
<dbReference type="AlphaFoldDB" id="A0A814A440"/>
<feature type="region of interest" description="Disordered" evidence="1">
    <location>
        <begin position="75"/>
        <end position="108"/>
    </location>
</feature>
<evidence type="ECO:0000313" key="3">
    <source>
        <dbReference type="Proteomes" id="UP000663879"/>
    </source>
</evidence>
<evidence type="ECO:0000256" key="1">
    <source>
        <dbReference type="SAM" id="MobiDB-lite"/>
    </source>
</evidence>
<proteinExistence type="predicted"/>
<comment type="caution">
    <text evidence="2">The sequence shown here is derived from an EMBL/GenBank/DDBJ whole genome shotgun (WGS) entry which is preliminary data.</text>
</comment>
<name>A0A814A440_9BILA</name>
<feature type="compositionally biased region" description="Polar residues" evidence="1">
    <location>
        <begin position="80"/>
        <end position="93"/>
    </location>
</feature>
<evidence type="ECO:0000313" key="2">
    <source>
        <dbReference type="EMBL" id="CAF0906625.1"/>
    </source>
</evidence>
<organism evidence="2 3">
    <name type="scientific">Brachionus calyciflorus</name>
    <dbReference type="NCBI Taxonomy" id="104777"/>
    <lineage>
        <taxon>Eukaryota</taxon>
        <taxon>Metazoa</taxon>
        <taxon>Spiralia</taxon>
        <taxon>Gnathifera</taxon>
        <taxon>Rotifera</taxon>
        <taxon>Eurotatoria</taxon>
        <taxon>Monogononta</taxon>
        <taxon>Pseudotrocha</taxon>
        <taxon>Ploima</taxon>
        <taxon>Brachionidae</taxon>
        <taxon>Brachionus</taxon>
    </lineage>
</organism>
<reference evidence="2" key="1">
    <citation type="submission" date="2021-02" db="EMBL/GenBank/DDBJ databases">
        <authorList>
            <person name="Nowell W R."/>
        </authorList>
    </citation>
    <scope>NUCLEOTIDE SEQUENCE</scope>
    <source>
        <strain evidence="2">Ploen Becks lab</strain>
    </source>
</reference>
<accession>A0A814A440</accession>